<accession>N9A3X7</accession>
<evidence type="ECO:0000259" key="1">
    <source>
        <dbReference type="PROSITE" id="PS51462"/>
    </source>
</evidence>
<dbReference type="SUPFAM" id="SSF55811">
    <property type="entry name" value="Nudix"/>
    <property type="match status" value="1"/>
</dbReference>
<proteinExistence type="predicted"/>
<dbReference type="GO" id="GO:0003824">
    <property type="term" value="F:catalytic activity"/>
    <property type="evidence" value="ECO:0007669"/>
    <property type="project" value="UniProtKB-ARBA"/>
</dbReference>
<evidence type="ECO:0000313" key="2">
    <source>
        <dbReference type="EMBL" id="ENV38435.1"/>
    </source>
</evidence>
<keyword evidence="3" id="KW-1185">Reference proteome</keyword>
<feature type="domain" description="Nudix hydrolase" evidence="1">
    <location>
        <begin position="9"/>
        <end position="149"/>
    </location>
</feature>
<dbReference type="Pfam" id="PF00293">
    <property type="entry name" value="NUDIX"/>
    <property type="match status" value="1"/>
</dbReference>
<dbReference type="Gene3D" id="3.90.79.10">
    <property type="entry name" value="Nucleoside Triphosphate Pyrophosphohydrolase"/>
    <property type="match status" value="1"/>
</dbReference>
<dbReference type="PANTHER" id="PTHR43736:SF2">
    <property type="entry name" value="MUTT_NUDIX FAMILY PROTEIN"/>
    <property type="match status" value="1"/>
</dbReference>
<dbReference type="AlphaFoldDB" id="N9A3X7"/>
<dbReference type="HOGENOM" id="CLU_037162_23_0_6"/>
<dbReference type="PROSITE" id="PS51462">
    <property type="entry name" value="NUDIX"/>
    <property type="match status" value="1"/>
</dbReference>
<dbReference type="InterPro" id="IPR015797">
    <property type="entry name" value="NUDIX_hydrolase-like_dom_sf"/>
</dbReference>
<dbReference type="PANTHER" id="PTHR43736">
    <property type="entry name" value="ADP-RIBOSE PYROPHOSPHATASE"/>
    <property type="match status" value="1"/>
</dbReference>
<gene>
    <name evidence="2" type="ORF">F959_00491</name>
</gene>
<name>N9A3X7_ACIVR</name>
<protein>
    <recommendedName>
        <fullName evidence="1">Nudix hydrolase domain-containing protein</fullName>
    </recommendedName>
</protein>
<dbReference type="EMBL" id="APPO01000005">
    <property type="protein sequence ID" value="ENV38435.1"/>
    <property type="molecule type" value="Genomic_DNA"/>
</dbReference>
<dbReference type="InterPro" id="IPR000086">
    <property type="entry name" value="NUDIX_hydrolase_dom"/>
</dbReference>
<reference evidence="2 3" key="1">
    <citation type="submission" date="2013-02" db="EMBL/GenBank/DDBJ databases">
        <title>The Genome Sequence of Acinetobacter venetianus CIP 110063.</title>
        <authorList>
            <consortium name="The Broad Institute Genome Sequencing Platform"/>
            <consortium name="The Broad Institute Genome Sequencing Center for Infectious Disease"/>
            <person name="Cerqueira G."/>
            <person name="Feldgarden M."/>
            <person name="Courvalin P."/>
            <person name="Perichon B."/>
            <person name="Grillot-Courvalin C."/>
            <person name="Clermont D."/>
            <person name="Rocha E."/>
            <person name="Yoon E.-J."/>
            <person name="Nemec A."/>
            <person name="Walker B."/>
            <person name="Young S.K."/>
            <person name="Zeng Q."/>
            <person name="Gargeya S."/>
            <person name="Fitzgerald M."/>
            <person name="Haas B."/>
            <person name="Abouelleil A."/>
            <person name="Alvarado L."/>
            <person name="Arachchi H.M."/>
            <person name="Berlin A.M."/>
            <person name="Chapman S.B."/>
            <person name="Dewar J."/>
            <person name="Goldberg J."/>
            <person name="Griggs A."/>
            <person name="Gujja S."/>
            <person name="Hansen M."/>
            <person name="Howarth C."/>
            <person name="Imamovic A."/>
            <person name="Larimer J."/>
            <person name="McCowan C."/>
            <person name="Murphy C."/>
            <person name="Neiman D."/>
            <person name="Pearson M."/>
            <person name="Priest M."/>
            <person name="Roberts A."/>
            <person name="Saif S."/>
            <person name="Shea T."/>
            <person name="Sisk P."/>
            <person name="Sykes S."/>
            <person name="Wortman J."/>
            <person name="Nusbaum C."/>
            <person name="Birren B."/>
        </authorList>
    </citation>
    <scope>NUCLEOTIDE SEQUENCE [LARGE SCALE GENOMIC DNA]</scope>
    <source>
        <strain evidence="3">ATCC 31012 / DSM 23050 / BCRC 14357 / CCUG 45561 / CIP 110063 / KCTC 2702 / LMG 19082 / RAG-1</strain>
    </source>
</reference>
<evidence type="ECO:0000313" key="3">
    <source>
        <dbReference type="Proteomes" id="UP000018445"/>
    </source>
</evidence>
<comment type="caution">
    <text evidence="2">The sequence shown here is derived from an EMBL/GenBank/DDBJ whole genome shotgun (WGS) entry which is preliminary data.</text>
</comment>
<dbReference type="eggNOG" id="COG1051">
    <property type="taxonomic scope" value="Bacteria"/>
</dbReference>
<organism evidence="2 3">
    <name type="scientific">Acinetobacter venetianus (strain ATCC 31012 / DSM 23050 / BCRC 14357 / CCUG 45561 / CIP 110063 / KCTC 2702 / LMG 19082 / RAG-1)</name>
    <dbReference type="NCBI Taxonomy" id="1191460"/>
    <lineage>
        <taxon>Bacteria</taxon>
        <taxon>Pseudomonadati</taxon>
        <taxon>Pseudomonadota</taxon>
        <taxon>Gammaproteobacteria</taxon>
        <taxon>Moraxellales</taxon>
        <taxon>Moraxellaceae</taxon>
        <taxon>Acinetobacter</taxon>
    </lineage>
</organism>
<dbReference type="PATRIC" id="fig|1191460.12.peg.488"/>
<dbReference type="Proteomes" id="UP000018445">
    <property type="component" value="Unassembled WGS sequence"/>
</dbReference>
<dbReference type="OrthoDB" id="7376250at2"/>
<dbReference type="CDD" id="cd04688">
    <property type="entry name" value="NUDIX_Hydrolase"/>
    <property type="match status" value="1"/>
</dbReference>
<sequence>MFSEDEIMNQIKTKALCIFRYKEKVLLSKGYDPSKNENYLRPIGGGIEYGELSERAVCREVMEEIDKQIIYPKLLGVLENLFTFDGQQGHEVVFIYCADFVDESMYLTHQITGHETNGSTYLAQWFTKEDIENNHYAVYPTGVDQWLFTT</sequence>